<protein>
    <submittedName>
        <fullName evidence="2">Uncharacterized protein</fullName>
    </submittedName>
</protein>
<reference evidence="2 3" key="1">
    <citation type="submission" date="2020-07" db="EMBL/GenBank/DDBJ databases">
        <title>Sequencing the genomes of 1000 actinobacteria strains.</title>
        <authorList>
            <person name="Klenk H.-P."/>
        </authorList>
    </citation>
    <scope>NUCLEOTIDE SEQUENCE [LARGE SCALE GENOMIC DNA]</scope>
    <source>
        <strain evidence="2 3">DSM 26154</strain>
    </source>
</reference>
<dbReference type="AlphaFoldDB" id="A0A852VW93"/>
<accession>A0A852VW93</accession>
<feature type="transmembrane region" description="Helical" evidence="1">
    <location>
        <begin position="148"/>
        <end position="168"/>
    </location>
</feature>
<keyword evidence="1" id="KW-0472">Membrane</keyword>
<dbReference type="Proteomes" id="UP000554054">
    <property type="component" value="Unassembled WGS sequence"/>
</dbReference>
<name>A0A852VW93_9MICO</name>
<comment type="caution">
    <text evidence="2">The sequence shown here is derived from an EMBL/GenBank/DDBJ whole genome shotgun (WGS) entry which is preliminary data.</text>
</comment>
<feature type="transmembrane region" description="Helical" evidence="1">
    <location>
        <begin position="109"/>
        <end position="127"/>
    </location>
</feature>
<proteinExistence type="predicted"/>
<keyword evidence="1" id="KW-1133">Transmembrane helix</keyword>
<feature type="transmembrane region" description="Helical" evidence="1">
    <location>
        <begin position="77"/>
        <end position="97"/>
    </location>
</feature>
<gene>
    <name evidence="2" type="ORF">BJY20_001926</name>
</gene>
<sequence>MTPDRTDEKRMANYRQSLISALLPKNMPGDRIGQIVAEVESHVAETGEDPAEAFGSPRDYAADLTTERRSEPWWHTALITVLAGIAGAFVALGGLSVLLGVDYLNQPGWLWLTMGLFIGVPAGVWVYRRSTRVRDPRTGADMLPMARWGLAVLIVPTLAIVLIAWIAIKLVETLT</sequence>
<dbReference type="RefSeq" id="WP_185991330.1">
    <property type="nucleotide sequence ID" value="NZ_JACCAE010000001.1"/>
</dbReference>
<organism evidence="2 3">
    <name type="scientific">Janibacter cremeus</name>
    <dbReference type="NCBI Taxonomy" id="1285192"/>
    <lineage>
        <taxon>Bacteria</taxon>
        <taxon>Bacillati</taxon>
        <taxon>Actinomycetota</taxon>
        <taxon>Actinomycetes</taxon>
        <taxon>Micrococcales</taxon>
        <taxon>Intrasporangiaceae</taxon>
        <taxon>Janibacter</taxon>
    </lineage>
</organism>
<evidence type="ECO:0000313" key="3">
    <source>
        <dbReference type="Proteomes" id="UP000554054"/>
    </source>
</evidence>
<keyword evidence="1" id="KW-0812">Transmembrane</keyword>
<evidence type="ECO:0000256" key="1">
    <source>
        <dbReference type="SAM" id="Phobius"/>
    </source>
</evidence>
<dbReference type="Pfam" id="PF22564">
    <property type="entry name" value="HAAS"/>
    <property type="match status" value="1"/>
</dbReference>
<keyword evidence="3" id="KW-1185">Reference proteome</keyword>
<dbReference type="EMBL" id="JACCAE010000001">
    <property type="protein sequence ID" value="NYF98534.1"/>
    <property type="molecule type" value="Genomic_DNA"/>
</dbReference>
<evidence type="ECO:0000313" key="2">
    <source>
        <dbReference type="EMBL" id="NYF98534.1"/>
    </source>
</evidence>